<evidence type="ECO:0000313" key="2">
    <source>
        <dbReference type="Proteomes" id="UP000270296"/>
    </source>
</evidence>
<keyword evidence="2" id="KW-1185">Reference proteome</keyword>
<accession>A0A183IBB1</accession>
<evidence type="ECO:0000313" key="3">
    <source>
        <dbReference type="WBParaSite" id="SBAD_0000092801-mRNA-1"/>
    </source>
</evidence>
<reference evidence="1 2" key="2">
    <citation type="submission" date="2018-11" db="EMBL/GenBank/DDBJ databases">
        <authorList>
            <consortium name="Pathogen Informatics"/>
        </authorList>
    </citation>
    <scope>NUCLEOTIDE SEQUENCE [LARGE SCALE GENOMIC DNA]</scope>
</reference>
<reference evidence="3" key="1">
    <citation type="submission" date="2016-06" db="UniProtKB">
        <authorList>
            <consortium name="WormBaseParasite"/>
        </authorList>
    </citation>
    <scope>IDENTIFICATION</scope>
</reference>
<proteinExistence type="predicted"/>
<sequence>MPLSDSRAPSFFTRLPPDLRPYDRPVDISYRCHKRRANVYVPQYDTFSNLTAVKGGRSFASAASDGEDATVKDDEGATLPHEVSKEMVDQGGVQVGCGKWANTYGTGLCSNRGQFPSDVLAALLRCWSQSTEQLLTGRRSIHGSFVGCVFGVVRHGRESGDGLQPNALRRRLCACW</sequence>
<protein>
    <submittedName>
        <fullName evidence="1 3">Uncharacterized protein</fullName>
    </submittedName>
</protein>
<dbReference type="EMBL" id="UZAM01006655">
    <property type="protein sequence ID" value="VDO92537.1"/>
    <property type="molecule type" value="Genomic_DNA"/>
</dbReference>
<gene>
    <name evidence="1" type="ORF">SBAD_LOCUS905</name>
</gene>
<dbReference type="AlphaFoldDB" id="A0A183IBB1"/>
<dbReference type="WBParaSite" id="SBAD_0000092801-mRNA-1">
    <property type="protein sequence ID" value="SBAD_0000092801-mRNA-1"/>
    <property type="gene ID" value="SBAD_0000092801"/>
</dbReference>
<organism evidence="3">
    <name type="scientific">Soboliphyme baturini</name>
    <dbReference type="NCBI Taxonomy" id="241478"/>
    <lineage>
        <taxon>Eukaryota</taxon>
        <taxon>Metazoa</taxon>
        <taxon>Ecdysozoa</taxon>
        <taxon>Nematoda</taxon>
        <taxon>Enoplea</taxon>
        <taxon>Dorylaimia</taxon>
        <taxon>Dioctophymatida</taxon>
        <taxon>Dioctophymatoidea</taxon>
        <taxon>Soboliphymatidae</taxon>
        <taxon>Soboliphyme</taxon>
    </lineage>
</organism>
<evidence type="ECO:0000313" key="1">
    <source>
        <dbReference type="EMBL" id="VDO92537.1"/>
    </source>
</evidence>
<name>A0A183IBB1_9BILA</name>
<dbReference type="Proteomes" id="UP000270296">
    <property type="component" value="Unassembled WGS sequence"/>
</dbReference>